<proteinExistence type="predicted"/>
<dbReference type="AlphaFoldDB" id="A0A0K1PZ94"/>
<accession>A0A0K1PZ94</accession>
<organism evidence="1 2">
    <name type="scientific">Labilithrix luteola</name>
    <dbReference type="NCBI Taxonomy" id="1391654"/>
    <lineage>
        <taxon>Bacteria</taxon>
        <taxon>Pseudomonadati</taxon>
        <taxon>Myxococcota</taxon>
        <taxon>Polyangia</taxon>
        <taxon>Polyangiales</taxon>
        <taxon>Labilitrichaceae</taxon>
        <taxon>Labilithrix</taxon>
    </lineage>
</organism>
<sequence length="282" mass="30556">MTPGASNDDQLARVWIDMTNHERVTLYIVDGTWERVLVRHLARNENPEVTWEGLGHIVELAMVALRAGETIGIGRETLRAQLVPPPPPPPPEPYVFVPIVAPRPALRFHAGAFYETALQGSGPQIAMGPGIVLELEKSAPRASYGVALTAQYRLPLTVDEGIARVRTEGAALRGLVTFGLPLSRSNVLTPALGAGVDVVHSEAIGARTTALRLVPPQTDAIPVLRAQLRFEHRAPGLRLFGGAGLDVPFDNRRYVLAKADSREVLYAPWAVRPFVFAGVETP</sequence>
<dbReference type="KEGG" id="llu:AKJ09_05519"/>
<evidence type="ECO:0000313" key="2">
    <source>
        <dbReference type="Proteomes" id="UP000064967"/>
    </source>
</evidence>
<dbReference type="Proteomes" id="UP000064967">
    <property type="component" value="Chromosome"/>
</dbReference>
<protein>
    <submittedName>
        <fullName evidence="1">Uncharacterized protein</fullName>
    </submittedName>
</protein>
<gene>
    <name evidence="1" type="ORF">AKJ09_05519</name>
</gene>
<dbReference type="PATRIC" id="fig|1391654.3.peg.5597"/>
<name>A0A0K1PZ94_9BACT</name>
<reference evidence="1 2" key="1">
    <citation type="submission" date="2015-08" db="EMBL/GenBank/DDBJ databases">
        <authorList>
            <person name="Babu N.S."/>
            <person name="Beckwith C.J."/>
            <person name="Beseler K.G."/>
            <person name="Brison A."/>
            <person name="Carone J.V."/>
            <person name="Caskin T.P."/>
            <person name="Diamond M."/>
            <person name="Durham M.E."/>
            <person name="Foxe J.M."/>
            <person name="Go M."/>
            <person name="Henderson B.A."/>
            <person name="Jones I.B."/>
            <person name="McGettigan J.A."/>
            <person name="Micheletti S.J."/>
            <person name="Nasrallah M.E."/>
            <person name="Ortiz D."/>
            <person name="Piller C.R."/>
            <person name="Privatt S.R."/>
            <person name="Schneider S.L."/>
            <person name="Sharp S."/>
            <person name="Smith T.C."/>
            <person name="Stanton J.D."/>
            <person name="Ullery H.E."/>
            <person name="Wilson R.J."/>
            <person name="Serrano M.G."/>
            <person name="Buck G."/>
            <person name="Lee V."/>
            <person name="Wang Y."/>
            <person name="Carvalho R."/>
            <person name="Voegtly L."/>
            <person name="Shi R."/>
            <person name="Duckworth R."/>
            <person name="Johnson A."/>
            <person name="Loviza R."/>
            <person name="Walstead R."/>
            <person name="Shah Z."/>
            <person name="Kiflezghi M."/>
            <person name="Wade K."/>
            <person name="Ball S.L."/>
            <person name="Bradley K.W."/>
            <person name="Asai D.J."/>
            <person name="Bowman C.A."/>
            <person name="Russell D.A."/>
            <person name="Pope W.H."/>
            <person name="Jacobs-Sera D."/>
            <person name="Hendrix R.W."/>
            <person name="Hatfull G.F."/>
        </authorList>
    </citation>
    <scope>NUCLEOTIDE SEQUENCE [LARGE SCALE GENOMIC DNA]</scope>
    <source>
        <strain evidence="1 2">DSM 27648</strain>
    </source>
</reference>
<keyword evidence="2" id="KW-1185">Reference proteome</keyword>
<dbReference type="STRING" id="1391654.AKJ09_05519"/>
<dbReference type="EMBL" id="CP012333">
    <property type="protein sequence ID" value="AKU98855.1"/>
    <property type="molecule type" value="Genomic_DNA"/>
</dbReference>
<evidence type="ECO:0000313" key="1">
    <source>
        <dbReference type="EMBL" id="AKU98855.1"/>
    </source>
</evidence>